<sequence length="150" mass="17091">MFHTYTRRRNVVRTIAFLTILFLGLELAFQEADQTMGYAETNPNWLPEAWTSNPLLVLYLGVLTILFVDLIVSSGVYLKHSSSAYVRRFIALQLFGALVATAAYLTAVYVEPRWPFTFLVSFGVMMSFGLSDKYLKPLQPEKQEGLPNER</sequence>
<organism evidence="2 3">
    <name type="scientific">Exiguobacterium aurantiacum</name>
    <dbReference type="NCBI Taxonomy" id="33987"/>
    <lineage>
        <taxon>Bacteria</taxon>
        <taxon>Bacillati</taxon>
        <taxon>Bacillota</taxon>
        <taxon>Bacilli</taxon>
        <taxon>Bacillales</taxon>
        <taxon>Bacillales Family XII. Incertae Sedis</taxon>
        <taxon>Exiguobacterium</taxon>
    </lineage>
</organism>
<gene>
    <name evidence="2" type="ORF">NCTC13163_02192</name>
</gene>
<keyword evidence="1" id="KW-0812">Transmembrane</keyword>
<dbReference type="OrthoDB" id="9915354at2"/>
<evidence type="ECO:0000256" key="1">
    <source>
        <dbReference type="SAM" id="Phobius"/>
    </source>
</evidence>
<evidence type="ECO:0000313" key="2">
    <source>
        <dbReference type="EMBL" id="STO08814.1"/>
    </source>
</evidence>
<reference evidence="2 3" key="1">
    <citation type="submission" date="2018-06" db="EMBL/GenBank/DDBJ databases">
        <authorList>
            <consortium name="Pathogen Informatics"/>
            <person name="Doyle S."/>
        </authorList>
    </citation>
    <scope>NUCLEOTIDE SEQUENCE [LARGE SCALE GENOMIC DNA]</scope>
    <source>
        <strain evidence="2 3">NCTC13163</strain>
    </source>
</reference>
<accession>A0A377FW80</accession>
<feature type="transmembrane region" description="Helical" evidence="1">
    <location>
        <begin position="90"/>
        <end position="110"/>
    </location>
</feature>
<evidence type="ECO:0000313" key="3">
    <source>
        <dbReference type="Proteomes" id="UP000254060"/>
    </source>
</evidence>
<dbReference type="AlphaFoldDB" id="A0A377FW80"/>
<dbReference type="STRING" id="1397694.GCA_000702585_02680"/>
<feature type="transmembrane region" description="Helical" evidence="1">
    <location>
        <begin position="116"/>
        <end position="135"/>
    </location>
</feature>
<keyword evidence="1" id="KW-0472">Membrane</keyword>
<dbReference type="Proteomes" id="UP000254060">
    <property type="component" value="Unassembled WGS sequence"/>
</dbReference>
<dbReference type="EMBL" id="UGGP01000001">
    <property type="protein sequence ID" value="STO08814.1"/>
    <property type="molecule type" value="Genomic_DNA"/>
</dbReference>
<name>A0A377FW80_9BACL</name>
<keyword evidence="1" id="KW-1133">Transmembrane helix</keyword>
<proteinExistence type="predicted"/>
<dbReference type="RefSeq" id="WP_029335698.1">
    <property type="nucleotide sequence ID" value="NZ_UGGP01000001.1"/>
</dbReference>
<feature type="transmembrane region" description="Helical" evidence="1">
    <location>
        <begin position="54"/>
        <end position="78"/>
    </location>
</feature>
<protein>
    <submittedName>
        <fullName evidence="2">Uncharacterized protein</fullName>
    </submittedName>
</protein>